<sequence>MSSARSHANSADNNTEEPSEHSSSSRGTSASTSLSIHVNMEPTVSLPPSNLRSLPIAQKTWPQRISPPKQTQPQQPQQLPSPRQHQSPLREIGGPSTPILEPHGTNGQPAICHSPRVAPSKRPRLRRYVGDSKPSDEDLSLGTSGMCLLCTPLVWPHLLTHPSTTLVRLEQPKPRTRENVRKRTLLPNKVTFKNTEKGERSTRAPPVPIPHDPSKDYIQLYGYFDWKAEVSESLGWLTSHGTNIKMRLDFHTELATYMSRQMSEMEQDIMQNHNRSTGALKEARAAKIQSRVAIAVALVVSLSSLFLQLYH</sequence>
<name>A0ACB9DED7_9ASTR</name>
<proteinExistence type="predicted"/>
<organism evidence="1 2">
    <name type="scientific">Smallanthus sonchifolius</name>
    <dbReference type="NCBI Taxonomy" id="185202"/>
    <lineage>
        <taxon>Eukaryota</taxon>
        <taxon>Viridiplantae</taxon>
        <taxon>Streptophyta</taxon>
        <taxon>Embryophyta</taxon>
        <taxon>Tracheophyta</taxon>
        <taxon>Spermatophyta</taxon>
        <taxon>Magnoliopsida</taxon>
        <taxon>eudicotyledons</taxon>
        <taxon>Gunneridae</taxon>
        <taxon>Pentapetalae</taxon>
        <taxon>asterids</taxon>
        <taxon>campanulids</taxon>
        <taxon>Asterales</taxon>
        <taxon>Asteraceae</taxon>
        <taxon>Asteroideae</taxon>
        <taxon>Heliantheae alliance</taxon>
        <taxon>Millerieae</taxon>
        <taxon>Smallanthus</taxon>
    </lineage>
</organism>
<comment type="caution">
    <text evidence="1">The sequence shown here is derived from an EMBL/GenBank/DDBJ whole genome shotgun (WGS) entry which is preliminary data.</text>
</comment>
<reference evidence="1 2" key="2">
    <citation type="journal article" date="2022" name="Mol. Ecol. Resour.">
        <title>The genomes of chicory, endive, great burdock and yacon provide insights into Asteraceae paleo-polyploidization history and plant inulin production.</title>
        <authorList>
            <person name="Fan W."/>
            <person name="Wang S."/>
            <person name="Wang H."/>
            <person name="Wang A."/>
            <person name="Jiang F."/>
            <person name="Liu H."/>
            <person name="Zhao H."/>
            <person name="Xu D."/>
            <person name="Zhang Y."/>
        </authorList>
    </citation>
    <scope>NUCLEOTIDE SEQUENCE [LARGE SCALE GENOMIC DNA]</scope>
    <source>
        <strain evidence="2">cv. Yunnan</strain>
        <tissue evidence="1">Leaves</tissue>
    </source>
</reference>
<evidence type="ECO:0000313" key="1">
    <source>
        <dbReference type="EMBL" id="KAI3744838.1"/>
    </source>
</evidence>
<gene>
    <name evidence="1" type="ORF">L1987_57931</name>
</gene>
<accession>A0ACB9DED7</accession>
<protein>
    <submittedName>
        <fullName evidence="1">Uncharacterized protein</fullName>
    </submittedName>
</protein>
<keyword evidence="2" id="KW-1185">Reference proteome</keyword>
<reference evidence="2" key="1">
    <citation type="journal article" date="2022" name="Mol. Ecol. Resour.">
        <title>The genomes of chicory, endive, great burdock and yacon provide insights into Asteraceae palaeo-polyploidization history and plant inulin production.</title>
        <authorList>
            <person name="Fan W."/>
            <person name="Wang S."/>
            <person name="Wang H."/>
            <person name="Wang A."/>
            <person name="Jiang F."/>
            <person name="Liu H."/>
            <person name="Zhao H."/>
            <person name="Xu D."/>
            <person name="Zhang Y."/>
        </authorList>
    </citation>
    <scope>NUCLEOTIDE SEQUENCE [LARGE SCALE GENOMIC DNA]</scope>
    <source>
        <strain evidence="2">cv. Yunnan</strain>
    </source>
</reference>
<dbReference type="Proteomes" id="UP001056120">
    <property type="component" value="Linkage Group LG19"/>
</dbReference>
<evidence type="ECO:0000313" key="2">
    <source>
        <dbReference type="Proteomes" id="UP001056120"/>
    </source>
</evidence>
<dbReference type="EMBL" id="CM042036">
    <property type="protein sequence ID" value="KAI3744838.1"/>
    <property type="molecule type" value="Genomic_DNA"/>
</dbReference>